<dbReference type="PANTHER" id="PTHR32083:SF48">
    <property type="entry name" value="TRANS-GOLGI NETWORK-LOCALIZED SYP41-INTERACTING PROTEIN 1"/>
    <property type="match status" value="1"/>
</dbReference>
<reference evidence="7 8" key="1">
    <citation type="journal article" date="2009" name="Int. J. Syst. Evol. Microbiol.">
        <title>Transfer of Teichococcus ludipueritiae and Muricoccus roseus to the genus Roseomonas, as Roseomonas ludipueritiae comb. nov. and Roseomonas rosea comb. nov., respectively, and emended description of the genus Roseomonas.</title>
        <authorList>
            <person name="Sanchez-Porro C."/>
            <person name="Gallego V."/>
            <person name="Busse H.J."/>
            <person name="Kampfer P."/>
            <person name="Ventosa A."/>
        </authorList>
    </citation>
    <scope>NUCLEOTIDE SEQUENCE [LARGE SCALE GENOMIC DNA]</scope>
    <source>
        <strain evidence="7 8">DSM 14915</strain>
    </source>
</reference>
<proteinExistence type="inferred from homology"/>
<gene>
    <name evidence="7" type="ORF">IBL25_16625</name>
</gene>
<feature type="coiled-coil region" evidence="3">
    <location>
        <begin position="1576"/>
        <end position="1603"/>
    </location>
</feature>
<keyword evidence="2 3" id="KW-0175">Coiled coil</keyword>
<evidence type="ECO:0000259" key="6">
    <source>
        <dbReference type="Pfam" id="PF06791"/>
    </source>
</evidence>
<comment type="caution">
    <text evidence="7">The sequence shown here is derived from an EMBL/GenBank/DDBJ whole genome shotgun (WGS) entry which is preliminary data.</text>
</comment>
<evidence type="ECO:0000313" key="7">
    <source>
        <dbReference type="EMBL" id="MBC9178572.1"/>
    </source>
</evidence>
<dbReference type="SUPFAM" id="SSF53955">
    <property type="entry name" value="Lysozyme-like"/>
    <property type="match status" value="1"/>
</dbReference>
<feature type="domain" description="Transglycosylase SLT" evidence="5">
    <location>
        <begin position="625"/>
        <end position="723"/>
    </location>
</feature>
<feature type="domain" description="Bacteriophage tail tape measure N-terminal" evidence="6">
    <location>
        <begin position="286"/>
        <end position="476"/>
    </location>
</feature>
<dbReference type="Gene3D" id="1.10.530.10">
    <property type="match status" value="1"/>
</dbReference>
<dbReference type="EMBL" id="JACTUZ010000084">
    <property type="protein sequence ID" value="MBC9178572.1"/>
    <property type="molecule type" value="Genomic_DNA"/>
</dbReference>
<evidence type="ECO:0000256" key="2">
    <source>
        <dbReference type="ARBA" id="ARBA00023054"/>
    </source>
</evidence>
<evidence type="ECO:0000256" key="3">
    <source>
        <dbReference type="SAM" id="Coils"/>
    </source>
</evidence>
<dbReference type="RefSeq" id="WP_187779662.1">
    <property type="nucleotide sequence ID" value="NZ_JACTUZ010000084.1"/>
</dbReference>
<accession>A0ABR7RAG9</accession>
<evidence type="ECO:0000256" key="4">
    <source>
        <dbReference type="SAM" id="MobiDB-lite"/>
    </source>
</evidence>
<dbReference type="Pfam" id="PF01464">
    <property type="entry name" value="SLT"/>
    <property type="match status" value="1"/>
</dbReference>
<evidence type="ECO:0000259" key="5">
    <source>
        <dbReference type="Pfam" id="PF01464"/>
    </source>
</evidence>
<dbReference type="InterPro" id="IPR009628">
    <property type="entry name" value="Phage_tape_measure_N"/>
</dbReference>
<comment type="similarity">
    <text evidence="1">Belongs to the virb1 family.</text>
</comment>
<evidence type="ECO:0000256" key="1">
    <source>
        <dbReference type="ARBA" id="ARBA00009387"/>
    </source>
</evidence>
<keyword evidence="8" id="KW-1185">Reference proteome</keyword>
<evidence type="ECO:0000313" key="8">
    <source>
        <dbReference type="Proteomes" id="UP000603940"/>
    </source>
</evidence>
<dbReference type="PANTHER" id="PTHR32083">
    <property type="entry name" value="CILIA AND FLAGELLA-ASSOCIATED PROTEIN 58-RELATED"/>
    <property type="match status" value="1"/>
</dbReference>
<name>A0ABR7RAG9_9PROT</name>
<dbReference type="Proteomes" id="UP000603940">
    <property type="component" value="Unassembled WGS sequence"/>
</dbReference>
<dbReference type="InterPro" id="IPR008258">
    <property type="entry name" value="Transglycosylase_SLT_dom_1"/>
</dbReference>
<protein>
    <submittedName>
        <fullName evidence="7">Phage tail length tape measure family protein</fullName>
    </submittedName>
</protein>
<organism evidence="7 8">
    <name type="scientific">Pseudoroseomonas ludipueritiae</name>
    <dbReference type="NCBI Taxonomy" id="198093"/>
    <lineage>
        <taxon>Bacteria</taxon>
        <taxon>Pseudomonadati</taxon>
        <taxon>Pseudomonadota</taxon>
        <taxon>Alphaproteobacteria</taxon>
        <taxon>Acetobacterales</taxon>
        <taxon>Acetobacteraceae</taxon>
        <taxon>Pseudoroseomonas</taxon>
    </lineage>
</organism>
<dbReference type="InterPro" id="IPR023346">
    <property type="entry name" value="Lysozyme-like_dom_sf"/>
</dbReference>
<sequence>MVDLAYRASLQDGFSGPAKAVRDSANAMGKAVEDAGKVTEESSERVRRSAQTFAQMVNANDLAAKATAAHAREQDKLAAKVANVNREVAAGAATQEQANALIKDLTEASAAAHATIDRRIAMEKRQREMAADTTQAMTAQARALRDLREEYDPLYAAQQRLGTAMRDIATLEREGFVTAQQAMTIRERATRSYAQQRDEITGVAAAEREAARTAKEHAAELSRLQDRLTGYARALDPLAASLAHVEQAERDLIAARRAGITVSADQMAAVVRMRERHEEMAAASRTSGGAIKLQAHEITNLTYQLQDAAVQLAGGQNPFLILMQQGPQATGAVGGTSRAMALLRQELTPTRLAIVGATVVLGGMLLAVNAQEGALAGLRSQLRSVTTDYAKVAVEVEASAKRMAAAGLGVSRQQARDGITTLMQSAPRGLSIDFDAATRDAANLGAVLKTDVAGGFEALARTMRDPAAMVQELQERRFPGMTRELLGTVEAMVAGGQKADAFTLVMGRLRPQLTGAASDVSPLTRTIRELQSAWEGFVEKASSGLGGAGIAMLRDLRDLLSLVERAVQLAKSIPGLKQFVEIADAGPVEAGLAARRSLGLGDGAGHGATAQVPWSVPADLRPSFANAAQATGVDVELLARVFGREGVRNRDGTWRDSSVGAIGPMQVMPGTFADMAKKYGIEGTARDDSANIMAAARYLGELIQRFPNDLPRAIAAYNAGPDRQGLGSPALGGTYARRVLDGYTGPGLTIKAQQAEIAGGNSATIVLPEVKVEASSDVRLDRALAISRGELKPAEHSSRETQAAWYRDAMREIEEARGLTMDPRSLDILKNGYREVARAAEAARGPQEMLTEEMDRAIASARILDPAQRALAEAVHNYEERMRAAGEVPTDEGRNQVRAAKLKELGLAYALAGNEASRALQGQDRLAAAWGEGREAVERLTAEEKAREVVRASGIEGEEAQAQAVRELADSYQLLTTRQAENAQRAANDNARANLEVLEEERRLVGASADERERELAAYKAVQAARRSGVKDSALLEETKQLARQTADVQRETQQLSNSWNAIPSLVEDTASTIKSSIVSAIAAGEAKAISFGNIWRSIKASVFANLVELGAVNPFLNATFGGTRGTLGGIGTVLTGGGTAATTTNGVTSLSGGTDMLGSAGKLLKGSSTSSVANTGFAYLDDVLNTSLYTVGGNAAQLTSSTTSALGSMGTAANGAALYGPATPQAVQAAGGGAAANVSVMQGAASVAGLAAGAYGIYSGIQTGGGKGWAQGIGGAAGVAGGAAGLMGGAAAGGAIAAVSAVAPYVAVIAMIASYFLSGQKPSDKTGGYYVNLHSGETKSTGLEGKRYSQENRDEAQRIAEQVSGLAGTFRDLMGVSQTPFNYEVAVGNRDGITADFEGSVKRYNRDEAGATQMVQELTQAMIRSMKGLASAEVNQVINASGGDTQRTIENLEWYKGTYKGLTQQSDPTKPTPSFLRAMEDMVRPLDEAIAKARELGLSEQRLNEVRQAGIDTMIRQREDEMRSMMRADTERRDAARGQNSLVFQVLHFQEAFDAEMAAYKAALEDMDIQGQGLADMLARRTEALEAERQNITRQLVRLQQDSLHGLLDRQQAATPGGTDRLDYQLWVHDRNAQRQREDAAHDGITDLVQLERTLAAERLAIERNYAERVAAIQQGYQDRIFAATVDTSTLQGALADLDRRAVQERLQAAKQEGVDMTLLLQAQAAERLAIVKQFAEQEVEALRGLGGNIRAYVDNLRATPAGGLSPADQLSAAQEAFGKDLALARGGDQDALGRITGTADTLLSAGKGMYASGAEFQQLRDWVLSSLEALPATKSYDQMVLEALQALGGSVNVSVELTTFRVITEQLNALTDAERNKLVQTEVVLRTVEQGLGRSLTPAERAALIASEVVMREIEQAIGRNLTAAERASLAEGGTVRRDIEQILGRTLSPAEAASLVEAGKVSRLIEQVLGRDLTRAERDGLVQAAAVTRLIEQQLGRKLTAAEQASILSAGSIDRAVQQFMLRNLTDAERGSLVGSGTVTRNVIQAIETIETIQISRSIDDKLSGLLSDIRGSVARMAGKDDGVTIRLGADANTLFGDMRGYLVTIDKHLQGTYGGLPVKSASNDGVIVRANGWAHSSSKQIVKFAKGGVIGDGSILMGPTDYTLANGTRIQGGEAGPEAFLPLDRGPDGRLGLTAPMPLAPLPPMPVAGSSNLADLQAQIAALQQLMQQLLQQQQAEAQRQAQADARAQQTLEAVAEEAGDMAESNRRMAANGRGVVAKRAGAR</sequence>
<feature type="coiled-coil region" evidence="3">
    <location>
        <begin position="2217"/>
        <end position="2244"/>
    </location>
</feature>
<dbReference type="Pfam" id="PF06791">
    <property type="entry name" value="TMP_2"/>
    <property type="match status" value="1"/>
</dbReference>
<feature type="region of interest" description="Disordered" evidence="4">
    <location>
        <begin position="2261"/>
        <end position="2288"/>
    </location>
</feature>